<dbReference type="Proteomes" id="UP000234328">
    <property type="component" value="Unassembled WGS sequence"/>
</dbReference>
<organism evidence="1 2">
    <name type="scientific">Pollutimonas nitritireducens</name>
    <dbReference type="NCBI Taxonomy" id="2045209"/>
    <lineage>
        <taxon>Bacteria</taxon>
        <taxon>Pseudomonadati</taxon>
        <taxon>Pseudomonadota</taxon>
        <taxon>Betaproteobacteria</taxon>
        <taxon>Burkholderiales</taxon>
        <taxon>Alcaligenaceae</taxon>
        <taxon>Pollutimonas</taxon>
    </lineage>
</organism>
<reference evidence="1 2" key="1">
    <citation type="submission" date="2017-10" db="EMBL/GenBank/DDBJ databases">
        <title>Two draft genome sequences of Pusillimonas sp. strains isolated from a nitrate- and radionuclide-contaminated groundwater in Russia.</title>
        <authorList>
            <person name="Grouzdev D.S."/>
            <person name="Tourova T.P."/>
            <person name="Goeva M.A."/>
            <person name="Babich T.L."/>
            <person name="Sokolova D.S."/>
            <person name="Abdullin R."/>
            <person name="Poltaraus A.B."/>
            <person name="Toshchakov S.V."/>
            <person name="Nazina T.N."/>
        </authorList>
    </citation>
    <scope>NUCLEOTIDE SEQUENCE [LARGE SCALE GENOMIC DNA]</scope>
    <source>
        <strain evidence="1 2">JR1/69-2-13</strain>
    </source>
</reference>
<dbReference type="EMBL" id="PDNV01000010">
    <property type="protein sequence ID" value="PLC52915.1"/>
    <property type="molecule type" value="Genomic_DNA"/>
</dbReference>
<keyword evidence="2" id="KW-1185">Reference proteome</keyword>
<dbReference type="OrthoDB" id="6867088at2"/>
<gene>
    <name evidence="1" type="ORF">CR155_16060</name>
</gene>
<protein>
    <submittedName>
        <fullName evidence="1">Uncharacterized protein</fullName>
    </submittedName>
</protein>
<dbReference type="RefSeq" id="WP_102071048.1">
    <property type="nucleotide sequence ID" value="NZ_PDNV01000010.1"/>
</dbReference>
<dbReference type="AlphaFoldDB" id="A0A2N4UD19"/>
<evidence type="ECO:0000313" key="2">
    <source>
        <dbReference type="Proteomes" id="UP000234328"/>
    </source>
</evidence>
<sequence length="189" mass="21565">MQPKTHYFEGVAFIATPYRAGSYIRKDVFWRQFTITCQGNVEYPEDDPVYGSWWTPHSLVLGACGLIEDAMSLANARVSHHDFDFSDAIDALDFTPELIIICDRDGRLVLAGQVRGDNVKWCLPVVSDEEAEQIVKEVAELRSEAAYEAGWDNYSTAQGLRFRARVLEGRLVDRFWRHHTRKVVPEATL</sequence>
<comment type="caution">
    <text evidence="1">The sequence shown here is derived from an EMBL/GenBank/DDBJ whole genome shotgun (WGS) entry which is preliminary data.</text>
</comment>
<name>A0A2N4UD19_9BURK</name>
<evidence type="ECO:0000313" key="1">
    <source>
        <dbReference type="EMBL" id="PLC52915.1"/>
    </source>
</evidence>
<proteinExistence type="predicted"/>
<accession>A0A2N4UD19</accession>